<comment type="caution">
    <text evidence="4">The sequence shown here is derived from an EMBL/GenBank/DDBJ whole genome shotgun (WGS) entry which is preliminary data.</text>
</comment>
<reference evidence="4" key="2">
    <citation type="submission" date="2021-09" db="EMBL/GenBank/DDBJ databases">
        <authorList>
            <person name="Gilroy R."/>
        </authorList>
    </citation>
    <scope>NUCLEOTIDE SEQUENCE</scope>
    <source>
        <strain evidence="4">316</strain>
    </source>
</reference>
<dbReference type="NCBIfam" id="NF004691">
    <property type="entry name" value="PRK06032.1-2"/>
    <property type="match status" value="1"/>
</dbReference>
<sequence>MSAKASRPFLFDTDFGRPRGPSPVDAEAARAEVARIEAEKAALQAEAYARGLQAGRSEAAAQGQARLADALTRVGLAAAGLLSQSDAQAAEHEAQALAFAQALARRIAGEALDARPLAAVEETARSALRHLRGVPHLVLRVSQDLVDEAEALMQRLSREHGFEGRLVVLGEPDMALGDARLEWADGGVVRDRARIEAAVESALMPCTLPFTGTAEA</sequence>
<evidence type="ECO:0000313" key="4">
    <source>
        <dbReference type="EMBL" id="HJE25058.1"/>
    </source>
</evidence>
<dbReference type="Proteomes" id="UP000742631">
    <property type="component" value="Unassembled WGS sequence"/>
</dbReference>
<keyword evidence="4" id="KW-0282">Flagellum</keyword>
<name>A0A921JGD2_9HYPH</name>
<dbReference type="GO" id="GO:0015031">
    <property type="term" value="P:protein transport"/>
    <property type="evidence" value="ECO:0007669"/>
    <property type="project" value="UniProtKB-KW"/>
</dbReference>
<evidence type="ECO:0000256" key="2">
    <source>
        <dbReference type="ARBA" id="ARBA00022927"/>
    </source>
</evidence>
<evidence type="ECO:0000256" key="3">
    <source>
        <dbReference type="SAM" id="MobiDB-lite"/>
    </source>
</evidence>
<gene>
    <name evidence="4" type="ORF">K8W01_15480</name>
</gene>
<keyword evidence="2" id="KW-0653">Protein transport</keyword>
<proteinExistence type="predicted"/>
<dbReference type="PANTHER" id="PTHR34982:SF1">
    <property type="entry name" value="FLAGELLAR ASSEMBLY PROTEIN FLIH"/>
    <property type="match status" value="1"/>
</dbReference>
<dbReference type="AlphaFoldDB" id="A0A921JGD2"/>
<dbReference type="EMBL" id="DYYG01000045">
    <property type="protein sequence ID" value="HJE25058.1"/>
    <property type="molecule type" value="Genomic_DNA"/>
</dbReference>
<accession>A0A921JGD2</accession>
<organism evidence="4 5">
    <name type="scientific">Methylorubrum populi</name>
    <dbReference type="NCBI Taxonomy" id="223967"/>
    <lineage>
        <taxon>Bacteria</taxon>
        <taxon>Pseudomonadati</taxon>
        <taxon>Pseudomonadota</taxon>
        <taxon>Alphaproteobacteria</taxon>
        <taxon>Hyphomicrobiales</taxon>
        <taxon>Methylobacteriaceae</taxon>
        <taxon>Methylorubrum</taxon>
    </lineage>
</organism>
<feature type="region of interest" description="Disordered" evidence="3">
    <location>
        <begin position="1"/>
        <end position="24"/>
    </location>
</feature>
<evidence type="ECO:0000313" key="5">
    <source>
        <dbReference type="Proteomes" id="UP000742631"/>
    </source>
</evidence>
<dbReference type="PANTHER" id="PTHR34982">
    <property type="entry name" value="YOP PROTEINS TRANSLOCATION PROTEIN L"/>
    <property type="match status" value="1"/>
</dbReference>
<keyword evidence="1" id="KW-0813">Transport</keyword>
<evidence type="ECO:0000256" key="1">
    <source>
        <dbReference type="ARBA" id="ARBA00022448"/>
    </source>
</evidence>
<keyword evidence="4" id="KW-0966">Cell projection</keyword>
<dbReference type="GO" id="GO:0005829">
    <property type="term" value="C:cytosol"/>
    <property type="evidence" value="ECO:0007669"/>
    <property type="project" value="TreeGrafter"/>
</dbReference>
<reference evidence="4" key="1">
    <citation type="journal article" date="2021" name="PeerJ">
        <title>Extensive microbial diversity within the chicken gut microbiome revealed by metagenomics and culture.</title>
        <authorList>
            <person name="Gilroy R."/>
            <person name="Ravi A."/>
            <person name="Getino M."/>
            <person name="Pursley I."/>
            <person name="Horton D.L."/>
            <person name="Alikhan N.F."/>
            <person name="Baker D."/>
            <person name="Gharbi K."/>
            <person name="Hall N."/>
            <person name="Watson M."/>
            <person name="Adriaenssens E.M."/>
            <person name="Foster-Nyarko E."/>
            <person name="Jarju S."/>
            <person name="Secka A."/>
            <person name="Antonio M."/>
            <person name="Oren A."/>
            <person name="Chaudhuri R.R."/>
            <person name="La Ragione R."/>
            <person name="Hildebrand F."/>
            <person name="Pallen M.J."/>
        </authorList>
    </citation>
    <scope>NUCLEOTIDE SEQUENCE</scope>
    <source>
        <strain evidence="4">316</strain>
    </source>
</reference>
<keyword evidence="4" id="KW-0969">Cilium</keyword>
<dbReference type="InterPro" id="IPR051472">
    <property type="entry name" value="T3SS_Stator/FliH"/>
</dbReference>
<protein>
    <submittedName>
        <fullName evidence="4">Flagellar assembly protein FliH</fullName>
    </submittedName>
</protein>